<evidence type="ECO:0000313" key="3">
    <source>
        <dbReference type="Proteomes" id="UP000002027"/>
    </source>
</evidence>
<gene>
    <name evidence="2" type="ordered locus">Sthe_3137</name>
</gene>
<dbReference type="STRING" id="479434.Sthe_3137"/>
<dbReference type="EMBL" id="CP001824">
    <property type="protein sequence ID" value="ACZ40537.1"/>
    <property type="molecule type" value="Genomic_DNA"/>
</dbReference>
<accession>D1C9P4</accession>
<dbReference type="Proteomes" id="UP000002027">
    <property type="component" value="Chromosome 2"/>
</dbReference>
<dbReference type="AlphaFoldDB" id="D1C9P4"/>
<feature type="domain" description="RES" evidence="1">
    <location>
        <begin position="144"/>
        <end position="230"/>
    </location>
</feature>
<dbReference type="Pfam" id="PF08808">
    <property type="entry name" value="RES"/>
    <property type="match status" value="1"/>
</dbReference>
<dbReference type="eggNOG" id="ENOG5032WV2">
    <property type="taxonomic scope" value="Bacteria"/>
</dbReference>
<protein>
    <submittedName>
        <fullName evidence="2">RES domain protein</fullName>
    </submittedName>
</protein>
<keyword evidence="3" id="KW-1185">Reference proteome</keyword>
<dbReference type="HOGENOM" id="CLU_107048_0_0_0"/>
<evidence type="ECO:0000313" key="2">
    <source>
        <dbReference type="EMBL" id="ACZ40537.1"/>
    </source>
</evidence>
<sequence length="261" mass="29215">MVSQLVAVPPPDTPVYRVARGADPFAPPPWEYADDDGTFGNRSDDPGALVGIPESERFRTIYCATQRAAAFGETIARMRPSLELIAQLADVDDVVDDEPLVETLRGVVDPEDPRRGLVPSDWRLRRRVGVTYLDPSLRFVDLAAPQTMTHLRTALAKRAAELGIDDIDLSTITSRQRRFTQDCARYIYEQVDEAGNPLYAGIRYPSRLNPDWECWAIFDTRMVHHPCPTETIHPDDTGLVEAAELLGLTIESVRKGDFLRP</sequence>
<dbReference type="InParanoid" id="D1C9P4"/>
<evidence type="ECO:0000259" key="1">
    <source>
        <dbReference type="Pfam" id="PF08808"/>
    </source>
</evidence>
<name>D1C9P4_SPHTD</name>
<proteinExistence type="predicted"/>
<dbReference type="KEGG" id="sti:Sthe_3137"/>
<dbReference type="InterPro" id="IPR014914">
    <property type="entry name" value="RES_dom"/>
</dbReference>
<organism evidence="2 3">
    <name type="scientific">Sphaerobacter thermophilus (strain ATCC 49802 / DSM 20745 / KCCM 41009 / NCIMB 13125 / S 6022)</name>
    <dbReference type="NCBI Taxonomy" id="479434"/>
    <lineage>
        <taxon>Bacteria</taxon>
        <taxon>Pseudomonadati</taxon>
        <taxon>Thermomicrobiota</taxon>
        <taxon>Thermomicrobia</taxon>
        <taxon>Sphaerobacterales</taxon>
        <taxon>Sphaerobacterineae</taxon>
        <taxon>Sphaerobacteraceae</taxon>
        <taxon>Sphaerobacter</taxon>
    </lineage>
</organism>
<reference evidence="2 3" key="2">
    <citation type="journal article" date="2010" name="Stand. Genomic Sci.">
        <title>Complete genome sequence of Desulfohalobium retbaense type strain (HR(100)).</title>
        <authorList>
            <person name="Spring S."/>
            <person name="Nolan M."/>
            <person name="Lapidus A."/>
            <person name="Glavina Del Rio T."/>
            <person name="Copeland A."/>
            <person name="Tice H."/>
            <person name="Cheng J.F."/>
            <person name="Lucas S."/>
            <person name="Land M."/>
            <person name="Chen F."/>
            <person name="Bruce D."/>
            <person name="Goodwin L."/>
            <person name="Pitluck S."/>
            <person name="Ivanova N."/>
            <person name="Mavromatis K."/>
            <person name="Mikhailova N."/>
            <person name="Pati A."/>
            <person name="Chen A."/>
            <person name="Palaniappan K."/>
            <person name="Hauser L."/>
            <person name="Chang Y.J."/>
            <person name="Jeffries C.D."/>
            <person name="Munk C."/>
            <person name="Kiss H."/>
            <person name="Chain P."/>
            <person name="Han C."/>
            <person name="Brettin T."/>
            <person name="Detter J.C."/>
            <person name="Schuler E."/>
            <person name="Goker M."/>
            <person name="Rohde M."/>
            <person name="Bristow J."/>
            <person name="Eisen J.A."/>
            <person name="Markowitz V."/>
            <person name="Hugenholtz P."/>
            <person name="Kyrpides N.C."/>
            <person name="Klenk H.P."/>
        </authorList>
    </citation>
    <scope>NUCLEOTIDE SEQUENCE [LARGE SCALE GENOMIC DNA]</scope>
    <source>
        <strain evidence="3">ATCC 49802 / DSM 20745 / S 6022</strain>
    </source>
</reference>
<reference evidence="3" key="1">
    <citation type="submission" date="2009-11" db="EMBL/GenBank/DDBJ databases">
        <title>The complete chromosome 2 of Sphaerobacter thermophilus DSM 20745.</title>
        <authorList>
            <person name="Lucas S."/>
            <person name="Copeland A."/>
            <person name="Lapidus A."/>
            <person name="Glavina del Rio T."/>
            <person name="Dalin E."/>
            <person name="Tice H."/>
            <person name="Bruce D."/>
            <person name="Goodwin L."/>
            <person name="Pitluck S."/>
            <person name="Kyrpides N."/>
            <person name="Mavromatis K."/>
            <person name="Ivanova N."/>
            <person name="Mikhailova N."/>
            <person name="LaButti K.M."/>
            <person name="Clum A."/>
            <person name="Sun H.I."/>
            <person name="Brettin T."/>
            <person name="Detter J.C."/>
            <person name="Han C."/>
            <person name="Larimer F."/>
            <person name="Land M."/>
            <person name="Hauser L."/>
            <person name="Markowitz V."/>
            <person name="Cheng J.F."/>
            <person name="Hugenholtz P."/>
            <person name="Woyke T."/>
            <person name="Wu D."/>
            <person name="Steenblock K."/>
            <person name="Schneider S."/>
            <person name="Pukall R."/>
            <person name="Goeker M."/>
            <person name="Klenk H.P."/>
            <person name="Eisen J.A."/>
        </authorList>
    </citation>
    <scope>NUCLEOTIDE SEQUENCE [LARGE SCALE GENOMIC DNA]</scope>
    <source>
        <strain evidence="3">ATCC 49802 / DSM 20745 / S 6022</strain>
    </source>
</reference>